<feature type="domain" description="C2H2-type" evidence="7">
    <location>
        <begin position="437"/>
        <end position="464"/>
    </location>
</feature>
<dbReference type="AlphaFoldDB" id="A0A9Q0S741"/>
<dbReference type="EMBL" id="WJQU01000001">
    <property type="protein sequence ID" value="KAJ6646493.1"/>
    <property type="molecule type" value="Genomic_DNA"/>
</dbReference>
<dbReference type="GO" id="GO:0032502">
    <property type="term" value="P:developmental process"/>
    <property type="evidence" value="ECO:0007669"/>
    <property type="project" value="UniProtKB-ARBA"/>
</dbReference>
<dbReference type="PROSITE" id="PS50157">
    <property type="entry name" value="ZINC_FINGER_C2H2_2"/>
    <property type="match status" value="6"/>
</dbReference>
<feature type="domain" description="C2H2-type" evidence="7">
    <location>
        <begin position="552"/>
        <end position="580"/>
    </location>
</feature>
<evidence type="ECO:0000256" key="2">
    <source>
        <dbReference type="ARBA" id="ARBA00022737"/>
    </source>
</evidence>
<dbReference type="GO" id="GO:0005634">
    <property type="term" value="C:nucleus"/>
    <property type="evidence" value="ECO:0007669"/>
    <property type="project" value="UniProtKB-ARBA"/>
</dbReference>
<dbReference type="Gene3D" id="3.30.160.60">
    <property type="entry name" value="Classic Zinc Finger"/>
    <property type="match status" value="5"/>
</dbReference>
<evidence type="ECO:0000313" key="9">
    <source>
        <dbReference type="Proteomes" id="UP001151699"/>
    </source>
</evidence>
<reference evidence="8" key="1">
    <citation type="submission" date="2022-07" db="EMBL/GenBank/DDBJ databases">
        <authorList>
            <person name="Trinca V."/>
            <person name="Uliana J.V.C."/>
            <person name="Torres T.T."/>
            <person name="Ward R.J."/>
            <person name="Monesi N."/>
        </authorList>
    </citation>
    <scope>NUCLEOTIDE SEQUENCE</scope>
    <source>
        <strain evidence="8">HSMRA1968</strain>
        <tissue evidence="8">Whole embryos</tissue>
    </source>
</reference>
<evidence type="ECO:0000256" key="3">
    <source>
        <dbReference type="ARBA" id="ARBA00022771"/>
    </source>
</evidence>
<organism evidence="8 9">
    <name type="scientific">Pseudolycoriella hygida</name>
    <dbReference type="NCBI Taxonomy" id="35572"/>
    <lineage>
        <taxon>Eukaryota</taxon>
        <taxon>Metazoa</taxon>
        <taxon>Ecdysozoa</taxon>
        <taxon>Arthropoda</taxon>
        <taxon>Hexapoda</taxon>
        <taxon>Insecta</taxon>
        <taxon>Pterygota</taxon>
        <taxon>Neoptera</taxon>
        <taxon>Endopterygota</taxon>
        <taxon>Diptera</taxon>
        <taxon>Nematocera</taxon>
        <taxon>Sciaroidea</taxon>
        <taxon>Sciaridae</taxon>
        <taxon>Pseudolycoriella</taxon>
    </lineage>
</organism>
<dbReference type="PANTHER" id="PTHR24379:SF121">
    <property type="entry name" value="C2H2-TYPE DOMAIN-CONTAINING PROTEIN"/>
    <property type="match status" value="1"/>
</dbReference>
<proteinExistence type="predicted"/>
<dbReference type="SUPFAM" id="SSF57667">
    <property type="entry name" value="beta-beta-alpha zinc fingers"/>
    <property type="match status" value="3"/>
</dbReference>
<dbReference type="FunFam" id="3.30.160.60:FF:000100">
    <property type="entry name" value="Zinc finger 45-like"/>
    <property type="match status" value="1"/>
</dbReference>
<feature type="domain" description="C2H2-type" evidence="7">
    <location>
        <begin position="524"/>
        <end position="551"/>
    </location>
</feature>
<dbReference type="InterPro" id="IPR013087">
    <property type="entry name" value="Znf_C2H2_type"/>
</dbReference>
<dbReference type="SMART" id="SM00355">
    <property type="entry name" value="ZnF_C2H2"/>
    <property type="match status" value="10"/>
</dbReference>
<dbReference type="InterPro" id="IPR036236">
    <property type="entry name" value="Znf_C2H2_sf"/>
</dbReference>
<dbReference type="FunFam" id="3.30.160.60:FF:000202">
    <property type="entry name" value="Zinc finger protein 574"/>
    <property type="match status" value="1"/>
</dbReference>
<sequence>MEHSMSNECSENDNFVRLNDRQPSSAESTHSQTIETFETDSKMSKDEEMNDTEGPRIGDEIPKVEVENKTYVLQCQENMTQEFFDYLKQMSLSYDAASDEEKVTGSFQIKCEFCKELFTTNDFEYHECDLRDNPFDSHNALKQLKENNALIATLLKNNYGTESDVNNNQPKSKDSCKSKKKNGPFDCTLCDRKFIYESGLISHLAKHALECPVEPKQMLRHVIKCLKCSQVLNGENIGTAVDHFIKNHGYSVESNDKRQEKTDMESSSSSIYKSVIINAVYQCEFCDLLFCDVNGLFEHSASHDPKLGFECTLCEIHLTTLKEIVAHRQSECPFNGKIGNLGLQTFYLCNVCNASFMSLEFLYDHRSQMKHFFPRKGDDWNGCLEIGCEKCDIVFDNAKAMSAHTEEHYFRKSRWRNLDTSSLPVSPSFSNSRNRKYLCEVCGKTYTQSSHLWQHLRFHQGIKPFVCTEPNCNRKFTIRPDLNDHIRKCHTGERPYHCLICGKRFLTGSVFYQHRLIHRGERRYGCDQCNKRFYRADALKNHLRIHSGERPYPCPTCTKSFRQRGDREKHIRARHTTTKIDLHPSIAKLKNTHIMLDGPVRSKKELLLRNQLRNALKMQENSLQIEGNSFANNFVAVRPILGEIDTNVI</sequence>
<feature type="compositionally biased region" description="Polar residues" evidence="6">
    <location>
        <begin position="21"/>
        <end position="36"/>
    </location>
</feature>
<evidence type="ECO:0000259" key="7">
    <source>
        <dbReference type="PROSITE" id="PS50157"/>
    </source>
</evidence>
<keyword evidence="3 5" id="KW-0863">Zinc-finger</keyword>
<dbReference type="Pfam" id="PF00096">
    <property type="entry name" value="zf-C2H2"/>
    <property type="match status" value="4"/>
</dbReference>
<comment type="caution">
    <text evidence="8">The sequence shown here is derived from an EMBL/GenBank/DDBJ whole genome shotgun (WGS) entry which is preliminary data.</text>
</comment>
<accession>A0A9Q0S741</accession>
<feature type="compositionally biased region" description="Polar residues" evidence="6">
    <location>
        <begin position="1"/>
        <end position="13"/>
    </location>
</feature>
<keyword evidence="4" id="KW-0862">Zinc</keyword>
<dbReference type="GO" id="GO:0008270">
    <property type="term" value="F:zinc ion binding"/>
    <property type="evidence" value="ECO:0007669"/>
    <property type="project" value="UniProtKB-KW"/>
</dbReference>
<evidence type="ECO:0000256" key="4">
    <source>
        <dbReference type="ARBA" id="ARBA00022833"/>
    </source>
</evidence>
<evidence type="ECO:0000256" key="6">
    <source>
        <dbReference type="SAM" id="MobiDB-lite"/>
    </source>
</evidence>
<keyword evidence="2" id="KW-0677">Repeat</keyword>
<dbReference type="FunFam" id="3.30.160.60:FF:000634">
    <property type="entry name" value="Zinc finger X-chromosomal protein"/>
    <property type="match status" value="1"/>
</dbReference>
<dbReference type="FunFam" id="3.30.160.60:FF:000446">
    <property type="entry name" value="Zinc finger protein"/>
    <property type="match status" value="1"/>
</dbReference>
<keyword evidence="1" id="KW-0479">Metal-binding</keyword>
<feature type="domain" description="C2H2-type" evidence="7">
    <location>
        <begin position="496"/>
        <end position="523"/>
    </location>
</feature>
<gene>
    <name evidence="8" type="primary">topi</name>
    <name evidence="8" type="ORF">Bhyg_01705</name>
</gene>
<evidence type="ECO:0000256" key="1">
    <source>
        <dbReference type="ARBA" id="ARBA00022723"/>
    </source>
</evidence>
<keyword evidence="9" id="KW-1185">Reference proteome</keyword>
<protein>
    <submittedName>
        <fullName evidence="8">Testis-specific zinc finger protein topi</fullName>
    </submittedName>
</protein>
<dbReference type="PROSITE" id="PS00028">
    <property type="entry name" value="ZINC_FINGER_C2H2_1"/>
    <property type="match status" value="9"/>
</dbReference>
<feature type="domain" description="C2H2-type" evidence="7">
    <location>
        <begin position="185"/>
        <end position="212"/>
    </location>
</feature>
<evidence type="ECO:0000313" key="8">
    <source>
        <dbReference type="EMBL" id="KAJ6646493.1"/>
    </source>
</evidence>
<name>A0A9Q0S741_9DIPT</name>
<dbReference type="OrthoDB" id="3437960at2759"/>
<feature type="compositionally biased region" description="Basic and acidic residues" evidence="6">
    <location>
        <begin position="39"/>
        <end position="60"/>
    </location>
</feature>
<dbReference type="Proteomes" id="UP001151699">
    <property type="component" value="Chromosome A"/>
</dbReference>
<feature type="domain" description="C2H2-type" evidence="7">
    <location>
        <begin position="465"/>
        <end position="495"/>
    </location>
</feature>
<dbReference type="PANTHER" id="PTHR24379">
    <property type="entry name" value="KRAB AND ZINC FINGER DOMAIN-CONTAINING"/>
    <property type="match status" value="1"/>
</dbReference>
<evidence type="ECO:0000256" key="5">
    <source>
        <dbReference type="PROSITE-ProRule" id="PRU00042"/>
    </source>
</evidence>
<feature type="region of interest" description="Disordered" evidence="6">
    <location>
        <begin position="1"/>
        <end position="60"/>
    </location>
</feature>